<organism evidence="1 2">
    <name type="scientific">Peronosclerospora sorghi</name>
    <dbReference type="NCBI Taxonomy" id="230839"/>
    <lineage>
        <taxon>Eukaryota</taxon>
        <taxon>Sar</taxon>
        <taxon>Stramenopiles</taxon>
        <taxon>Oomycota</taxon>
        <taxon>Peronosporomycetes</taxon>
        <taxon>Peronosporales</taxon>
        <taxon>Peronosporaceae</taxon>
        <taxon>Peronosclerospora</taxon>
    </lineage>
</organism>
<keyword evidence="2" id="KW-1185">Reference proteome</keyword>
<accession>A0ACC0WCA8</accession>
<dbReference type="Proteomes" id="UP001163321">
    <property type="component" value="Chromosome 3"/>
</dbReference>
<evidence type="ECO:0000313" key="2">
    <source>
        <dbReference type="Proteomes" id="UP001163321"/>
    </source>
</evidence>
<sequence>MVARERIPTATSTETFSNVGEGRPLLAHSVGSSAGSSSCSRRVRIKHWQSLNAPQSYETIYNTRKGSFRFLLFNYAPTTVVLFGGLTVLMGVLVLIHTQHLVATADLQRGPVDTTNRVVQTMNAHLRAGARNCSEQWIEQRIDHFSWLAAETTHSADPNGVPSGLPATYKQRYLLNTQFWDAKDMKAPIFFYTGNEGDVTLYANNTGLIWENAPTFKALVVFAEHRYYGKSFPFGDRYRDNMAYLTHDQALADYTKLIYHLQKNYDAFNHPVIAFGGSYGGMLSAWFRMKYPHIVAGAIAASAPIYGFDAFPNFKGQHYWQVVTRDASPVAGSAKNCVSNVRKSWPQLFKLAKTESGRATLSSLFKLCEPLTREDQSEDLAMAVLFAFDTLAMGNFPYPSSYLTGGVIDLPAWPIREACSHLSGDFPTTSLGQESVNTRLLEALRDAAFVFHNASKELTCFKIPTLWDYDGIWDYQYCTEMLPQETYFSTNGETDMFWLRNTTFDKTVEHCQRAWHTTPDPDAIRISYGDEMLRSASNIVFSNGLLDPWSSAGVLHAPKDAKVTIVKIEEGAHHLDLFFSHPMDPPRSAGGSPTSAKDTSPTQSSPAADRGSCSCAECPRSRPSASGNTSGAYDN</sequence>
<evidence type="ECO:0000313" key="1">
    <source>
        <dbReference type="EMBL" id="KAI9915573.1"/>
    </source>
</evidence>
<comment type="caution">
    <text evidence="1">The sequence shown here is derived from an EMBL/GenBank/DDBJ whole genome shotgun (WGS) entry which is preliminary data.</text>
</comment>
<gene>
    <name evidence="1" type="ORF">PsorP6_008529</name>
</gene>
<proteinExistence type="predicted"/>
<reference evidence="1 2" key="1">
    <citation type="journal article" date="2022" name="bioRxiv">
        <title>The genome of the oomycete Peronosclerospora sorghi, a cosmopolitan pathogen of maize and sorghum, is inflated with dispersed pseudogenes.</title>
        <authorList>
            <person name="Fletcher K."/>
            <person name="Martin F."/>
            <person name="Isakeit T."/>
            <person name="Cavanaugh K."/>
            <person name="Magill C."/>
            <person name="Michelmore R."/>
        </authorList>
    </citation>
    <scope>NUCLEOTIDE SEQUENCE [LARGE SCALE GENOMIC DNA]</scope>
    <source>
        <strain evidence="1">P6</strain>
    </source>
</reference>
<protein>
    <submittedName>
        <fullName evidence="1">Uncharacterized protein</fullName>
    </submittedName>
</protein>
<name>A0ACC0WCA8_9STRA</name>
<dbReference type="EMBL" id="CM047582">
    <property type="protein sequence ID" value="KAI9915573.1"/>
    <property type="molecule type" value="Genomic_DNA"/>
</dbReference>